<dbReference type="Gene3D" id="3.40.190.10">
    <property type="entry name" value="Periplasmic binding protein-like II"/>
    <property type="match status" value="1"/>
</dbReference>
<dbReference type="Gene3D" id="1.10.287.70">
    <property type="match status" value="1"/>
</dbReference>
<keyword evidence="11" id="KW-0732">Signal</keyword>
<keyword evidence="5 10" id="KW-1133">Transmembrane helix</keyword>
<evidence type="ECO:0000256" key="6">
    <source>
        <dbReference type="ARBA" id="ARBA00023136"/>
    </source>
</evidence>
<dbReference type="InterPro" id="IPR001320">
    <property type="entry name" value="Iontro_rcpt_C"/>
</dbReference>
<keyword evidence="14" id="KW-1185">Reference proteome</keyword>
<feature type="region of interest" description="Disordered" evidence="9">
    <location>
        <begin position="568"/>
        <end position="590"/>
    </location>
</feature>
<dbReference type="AlphaFoldDB" id="A0A8J5CLT7"/>
<dbReference type="GO" id="GO:0005886">
    <property type="term" value="C:plasma membrane"/>
    <property type="evidence" value="ECO:0007669"/>
    <property type="project" value="UniProtKB-SubCell"/>
</dbReference>
<protein>
    <submittedName>
        <fullName evidence="13">Glutamate receptor ionotropic, delta-1</fullName>
    </submittedName>
</protein>
<dbReference type="PANTHER" id="PTHR42643:SF24">
    <property type="entry name" value="IONOTROPIC RECEPTOR 60A"/>
    <property type="match status" value="1"/>
</dbReference>
<dbReference type="GO" id="GO:0050906">
    <property type="term" value="P:detection of stimulus involved in sensory perception"/>
    <property type="evidence" value="ECO:0007669"/>
    <property type="project" value="UniProtKB-ARBA"/>
</dbReference>
<comment type="similarity">
    <text evidence="2">Belongs to the glutamate-gated ion channel (TC 1.A.10.1) family.</text>
</comment>
<reference evidence="13" key="1">
    <citation type="submission" date="2020-07" db="EMBL/GenBank/DDBJ databases">
        <title>The High-quality genome of the commercially important snow crab, Chionoecetes opilio.</title>
        <authorList>
            <person name="Jeong J.-H."/>
            <person name="Ryu S."/>
        </authorList>
    </citation>
    <scope>NUCLEOTIDE SEQUENCE</scope>
    <source>
        <strain evidence="13">MADBK_172401_WGS</strain>
        <tissue evidence="13">Digestive gland</tissue>
    </source>
</reference>
<feature type="signal peptide" evidence="11">
    <location>
        <begin position="1"/>
        <end position="25"/>
    </location>
</feature>
<dbReference type="GO" id="GO:0015276">
    <property type="term" value="F:ligand-gated monoatomic ion channel activity"/>
    <property type="evidence" value="ECO:0007669"/>
    <property type="project" value="InterPro"/>
</dbReference>
<sequence>MPSAAISCLLKLILVSGTVYTAASGDQLHDRQLQVLGEVVSGPARGRPLTLHLDAALPADVQQAVLEVEAVRRAPRLTMSLSLNHSHEQRSRQEAATASLPRGASSSSSMLHVVLWFTPQPELLQALWLHCKPRNLLLLNMGSIFGAEVLRAEALSGVEKLVLIGHLSTEADQDPDALGVYTVLPFSTGGVQLLGPWRRESFGSWEALFPDRFPSFEGYTFHLATWMNDYPYLYRRNKTSSQGTGITIKVLDSLSVLLNFSYTLTVEPPELVYAGKVNGSWVGTLGMVYRKEKNFTINMFYVTPERWTDFDPSAYWSFHDIDVFLLAPQPFPMSTNLLRPFTFGVWATVVTSLAVAMSSCLVLEKTGGARGLARPSATSVWLQLHHGLVGQSVPALPRAPWQRVFLAAWLPCCLVITTAYTGNLVGILSSPAYPRRLHTLQTSPTATSDTAGSLIKNPPNSLYRKGDLFPGSQAAVGAMLAGTHALVEYTYIARLWLQSYPQAPSWYIMREPLLTGSIHCYFRRHTPWKHKFDNSFRRLVEGGLFRSGPRWEALRGILFEELTQLSDRGGKGSGQAVGSDTRRGSGDGPAPPLTLHHLQGAFYVLGLVWVAGGCVLLMEILTHRHQTSRGRYS</sequence>
<keyword evidence="4 10" id="KW-0812">Transmembrane</keyword>
<evidence type="ECO:0000313" key="13">
    <source>
        <dbReference type="EMBL" id="KAG0712577.1"/>
    </source>
</evidence>
<feature type="transmembrane region" description="Helical" evidence="10">
    <location>
        <begin position="343"/>
        <end position="363"/>
    </location>
</feature>
<accession>A0A8J5CLT7</accession>
<evidence type="ECO:0000256" key="2">
    <source>
        <dbReference type="ARBA" id="ARBA00008685"/>
    </source>
</evidence>
<dbReference type="Proteomes" id="UP000770661">
    <property type="component" value="Unassembled WGS sequence"/>
</dbReference>
<comment type="subcellular location">
    <subcellularLocation>
        <location evidence="1">Cell membrane</location>
        <topology evidence="1">Multi-pass membrane protein</topology>
    </subcellularLocation>
</comment>
<feature type="transmembrane region" description="Helical" evidence="10">
    <location>
        <begin position="404"/>
        <end position="428"/>
    </location>
</feature>
<evidence type="ECO:0000256" key="7">
    <source>
        <dbReference type="ARBA" id="ARBA00023170"/>
    </source>
</evidence>
<comment type="caution">
    <text evidence="13">The sequence shown here is derived from an EMBL/GenBank/DDBJ whole genome shotgun (WGS) entry which is preliminary data.</text>
</comment>
<evidence type="ECO:0000259" key="12">
    <source>
        <dbReference type="Pfam" id="PF00060"/>
    </source>
</evidence>
<proteinExistence type="inferred from homology"/>
<dbReference type="OrthoDB" id="6349620at2759"/>
<evidence type="ECO:0000256" key="4">
    <source>
        <dbReference type="ARBA" id="ARBA00022692"/>
    </source>
</evidence>
<dbReference type="SUPFAM" id="SSF53850">
    <property type="entry name" value="Periplasmic binding protein-like II"/>
    <property type="match status" value="1"/>
</dbReference>
<feature type="transmembrane region" description="Helical" evidence="10">
    <location>
        <begin position="601"/>
        <end position="621"/>
    </location>
</feature>
<evidence type="ECO:0000256" key="3">
    <source>
        <dbReference type="ARBA" id="ARBA00022475"/>
    </source>
</evidence>
<name>A0A8J5CLT7_CHIOP</name>
<evidence type="ECO:0000256" key="9">
    <source>
        <dbReference type="SAM" id="MobiDB-lite"/>
    </source>
</evidence>
<gene>
    <name evidence="13" type="primary">GRID1_3</name>
    <name evidence="13" type="ORF">GWK47_018197</name>
</gene>
<dbReference type="EMBL" id="JACEEZ010022297">
    <property type="protein sequence ID" value="KAG0712577.1"/>
    <property type="molecule type" value="Genomic_DNA"/>
</dbReference>
<feature type="chain" id="PRO_5035188905" evidence="11">
    <location>
        <begin position="26"/>
        <end position="633"/>
    </location>
</feature>
<keyword evidence="3" id="KW-1003">Cell membrane</keyword>
<evidence type="ECO:0000256" key="10">
    <source>
        <dbReference type="SAM" id="Phobius"/>
    </source>
</evidence>
<keyword evidence="7 13" id="KW-0675">Receptor</keyword>
<dbReference type="PANTHER" id="PTHR42643">
    <property type="entry name" value="IONOTROPIC RECEPTOR 20A-RELATED"/>
    <property type="match status" value="1"/>
</dbReference>
<keyword evidence="8" id="KW-0325">Glycoprotein</keyword>
<organism evidence="13 14">
    <name type="scientific">Chionoecetes opilio</name>
    <name type="common">Atlantic snow crab</name>
    <name type="synonym">Cancer opilio</name>
    <dbReference type="NCBI Taxonomy" id="41210"/>
    <lineage>
        <taxon>Eukaryota</taxon>
        <taxon>Metazoa</taxon>
        <taxon>Ecdysozoa</taxon>
        <taxon>Arthropoda</taxon>
        <taxon>Crustacea</taxon>
        <taxon>Multicrustacea</taxon>
        <taxon>Malacostraca</taxon>
        <taxon>Eumalacostraca</taxon>
        <taxon>Eucarida</taxon>
        <taxon>Decapoda</taxon>
        <taxon>Pleocyemata</taxon>
        <taxon>Brachyura</taxon>
        <taxon>Eubrachyura</taxon>
        <taxon>Majoidea</taxon>
        <taxon>Majidae</taxon>
        <taxon>Chionoecetes</taxon>
    </lineage>
</organism>
<dbReference type="InterPro" id="IPR052192">
    <property type="entry name" value="Insect_Ionotropic_Sensory_Rcpt"/>
</dbReference>
<feature type="region of interest" description="Disordered" evidence="9">
    <location>
        <begin position="82"/>
        <end position="104"/>
    </location>
</feature>
<evidence type="ECO:0000256" key="5">
    <source>
        <dbReference type="ARBA" id="ARBA00022989"/>
    </source>
</evidence>
<feature type="domain" description="Ionotropic glutamate receptor C-terminal" evidence="12">
    <location>
        <begin position="377"/>
        <end position="607"/>
    </location>
</feature>
<evidence type="ECO:0000256" key="1">
    <source>
        <dbReference type="ARBA" id="ARBA00004651"/>
    </source>
</evidence>
<dbReference type="Pfam" id="PF00060">
    <property type="entry name" value="Lig_chan"/>
    <property type="match status" value="1"/>
</dbReference>
<keyword evidence="6 10" id="KW-0472">Membrane</keyword>
<evidence type="ECO:0000256" key="8">
    <source>
        <dbReference type="ARBA" id="ARBA00023180"/>
    </source>
</evidence>
<evidence type="ECO:0000256" key="11">
    <source>
        <dbReference type="SAM" id="SignalP"/>
    </source>
</evidence>
<evidence type="ECO:0000313" key="14">
    <source>
        <dbReference type="Proteomes" id="UP000770661"/>
    </source>
</evidence>